<evidence type="ECO:0000313" key="1">
    <source>
        <dbReference type="EMBL" id="KAK0600035.1"/>
    </source>
</evidence>
<protein>
    <submittedName>
        <fullName evidence="1">Uncharacterized protein</fullName>
    </submittedName>
</protein>
<dbReference type="AlphaFoldDB" id="A0AA39T1M4"/>
<accession>A0AA39T1M4</accession>
<evidence type="ECO:0000313" key="2">
    <source>
        <dbReference type="Proteomes" id="UP001168877"/>
    </source>
</evidence>
<dbReference type="Proteomes" id="UP001168877">
    <property type="component" value="Unassembled WGS sequence"/>
</dbReference>
<organism evidence="1 2">
    <name type="scientific">Acer saccharum</name>
    <name type="common">Sugar maple</name>
    <dbReference type="NCBI Taxonomy" id="4024"/>
    <lineage>
        <taxon>Eukaryota</taxon>
        <taxon>Viridiplantae</taxon>
        <taxon>Streptophyta</taxon>
        <taxon>Embryophyta</taxon>
        <taxon>Tracheophyta</taxon>
        <taxon>Spermatophyta</taxon>
        <taxon>Magnoliopsida</taxon>
        <taxon>eudicotyledons</taxon>
        <taxon>Gunneridae</taxon>
        <taxon>Pentapetalae</taxon>
        <taxon>rosids</taxon>
        <taxon>malvids</taxon>
        <taxon>Sapindales</taxon>
        <taxon>Sapindaceae</taxon>
        <taxon>Hippocastanoideae</taxon>
        <taxon>Acereae</taxon>
        <taxon>Acer</taxon>
    </lineage>
</organism>
<sequence length="102" mass="12383">MEWQMKIRRRIAEIQAIRESLCDTLIETNNYFPSKEEDLYDIEFAILVRIIQFLGNYHPYQRIRETATQVLETWKEKALRRNTSLEFLTSQDRIDTIRKDKS</sequence>
<proteinExistence type="predicted"/>
<reference evidence="1" key="1">
    <citation type="journal article" date="2022" name="Plant J.">
        <title>Strategies of tolerance reflected in two North American maple genomes.</title>
        <authorList>
            <person name="McEvoy S.L."/>
            <person name="Sezen U.U."/>
            <person name="Trouern-Trend A."/>
            <person name="McMahon S.M."/>
            <person name="Schaberg P.G."/>
            <person name="Yang J."/>
            <person name="Wegrzyn J.L."/>
            <person name="Swenson N.G."/>
        </authorList>
    </citation>
    <scope>NUCLEOTIDE SEQUENCE</scope>
    <source>
        <strain evidence="1">NS2018</strain>
    </source>
</reference>
<comment type="caution">
    <text evidence="1">The sequence shown here is derived from an EMBL/GenBank/DDBJ whole genome shotgun (WGS) entry which is preliminary data.</text>
</comment>
<reference evidence="1" key="2">
    <citation type="submission" date="2023-06" db="EMBL/GenBank/DDBJ databases">
        <authorList>
            <person name="Swenson N.G."/>
            <person name="Wegrzyn J.L."/>
            <person name="Mcevoy S.L."/>
        </authorList>
    </citation>
    <scope>NUCLEOTIDE SEQUENCE</scope>
    <source>
        <strain evidence="1">NS2018</strain>
        <tissue evidence="1">Leaf</tissue>
    </source>
</reference>
<keyword evidence="2" id="KW-1185">Reference proteome</keyword>
<gene>
    <name evidence="1" type="ORF">LWI29_010956</name>
</gene>
<name>A0AA39T1M4_ACESA</name>
<dbReference type="EMBL" id="JAUESC010000003">
    <property type="protein sequence ID" value="KAK0600035.1"/>
    <property type="molecule type" value="Genomic_DNA"/>
</dbReference>